<keyword evidence="4" id="KW-1185">Reference proteome</keyword>
<evidence type="ECO:0000313" key="3">
    <source>
        <dbReference type="EMBL" id="MEY8039669.1"/>
    </source>
</evidence>
<feature type="region of interest" description="Disordered" evidence="2">
    <location>
        <begin position="350"/>
        <end position="399"/>
    </location>
</feature>
<feature type="coiled-coil region" evidence="1">
    <location>
        <begin position="238"/>
        <end position="265"/>
    </location>
</feature>
<dbReference type="Gene3D" id="1.20.120.20">
    <property type="entry name" value="Apolipoprotein"/>
    <property type="match status" value="1"/>
</dbReference>
<dbReference type="EMBL" id="JBGEHV010000013">
    <property type="protein sequence ID" value="MEY8039669.1"/>
    <property type="molecule type" value="Genomic_DNA"/>
</dbReference>
<reference evidence="3 4" key="1">
    <citation type="submission" date="2024-08" db="EMBL/GenBank/DDBJ databases">
        <title>Genome mining of Saccharopolyspora cebuensis PGLac3 from Nigerian medicinal plant.</title>
        <authorList>
            <person name="Ezeobiora C.E."/>
            <person name="Igbokwe N.H."/>
            <person name="Amin D.H."/>
            <person name="Mendie U.E."/>
        </authorList>
    </citation>
    <scope>NUCLEOTIDE SEQUENCE [LARGE SCALE GENOMIC DNA]</scope>
    <source>
        <strain evidence="3 4">PGLac3</strain>
    </source>
</reference>
<dbReference type="SUPFAM" id="SSF58113">
    <property type="entry name" value="Apolipoprotein A-I"/>
    <property type="match status" value="1"/>
</dbReference>
<comment type="caution">
    <text evidence="3">The sequence shown here is derived from an EMBL/GenBank/DDBJ whole genome shotgun (WGS) entry which is preliminary data.</text>
</comment>
<dbReference type="Proteomes" id="UP001564626">
    <property type="component" value="Unassembled WGS sequence"/>
</dbReference>
<sequence>MTENMSFDRMRNMLTRAAEIRESEQQQIFDALDEIHARLSPLESLGSVRKRLSELPDRTEVSVLAERLDEALAKLESHDGSLGELKTSVDGLVDKLATPFAQLDGRLDGVVGRMDGVSGRMDGLEDKLGHIHKRIDELGQHLDKQDGRLESLPAAVHGPVRERVDTLETSLRGRFAEIDEGVHEHLDGTREALQRAVTESASTVQSSVSESVSQSRDQLDGKLDHLASRPAVDPTDRLDKLAERLEQLTNRLDEVAGGLDRVETNVNGRIDAVEQGFGDRINTVEEGVKSGLGELGGTLSKNLSQLGGTLSSRPDSEAVDAMVRQANEESERRHAGQLDEAMATFAELILGGGAPSAPPPPTTLPRQQQRRNRSKSAKREPDKAIASDDDGGELPAETA</sequence>
<evidence type="ECO:0000256" key="1">
    <source>
        <dbReference type="SAM" id="Coils"/>
    </source>
</evidence>
<dbReference type="RefSeq" id="WP_345358378.1">
    <property type="nucleotide sequence ID" value="NZ_BAABII010000003.1"/>
</dbReference>
<evidence type="ECO:0000313" key="4">
    <source>
        <dbReference type="Proteomes" id="UP001564626"/>
    </source>
</evidence>
<proteinExistence type="predicted"/>
<organism evidence="3 4">
    <name type="scientific">Saccharopolyspora cebuensis</name>
    <dbReference type="NCBI Taxonomy" id="418759"/>
    <lineage>
        <taxon>Bacteria</taxon>
        <taxon>Bacillati</taxon>
        <taxon>Actinomycetota</taxon>
        <taxon>Actinomycetes</taxon>
        <taxon>Pseudonocardiales</taxon>
        <taxon>Pseudonocardiaceae</taxon>
        <taxon>Saccharopolyspora</taxon>
    </lineage>
</organism>
<protein>
    <recommendedName>
        <fullName evidence="5">PA containing protein</fullName>
    </recommendedName>
</protein>
<dbReference type="Gene3D" id="1.20.1270.70">
    <property type="entry name" value="Designed single chain three-helix bundle"/>
    <property type="match status" value="1"/>
</dbReference>
<name>A0ABV4CJT1_9PSEU</name>
<keyword evidence="1" id="KW-0175">Coiled coil</keyword>
<accession>A0ABV4CJT1</accession>
<evidence type="ECO:0000256" key="2">
    <source>
        <dbReference type="SAM" id="MobiDB-lite"/>
    </source>
</evidence>
<gene>
    <name evidence="3" type="ORF">AB8O55_09705</name>
</gene>
<feature type="compositionally biased region" description="Basic and acidic residues" evidence="2">
    <location>
        <begin position="377"/>
        <end position="386"/>
    </location>
</feature>
<evidence type="ECO:0008006" key="5">
    <source>
        <dbReference type="Google" id="ProtNLM"/>
    </source>
</evidence>